<accession>F0RNN4</accession>
<protein>
    <submittedName>
        <fullName evidence="1">Uncharacterized protein</fullName>
    </submittedName>
</protein>
<dbReference type="EMBL" id="CP002536">
    <property type="protein sequence ID" value="ADY25267.1"/>
    <property type="molecule type" value="Genomic_DNA"/>
</dbReference>
<organism evidence="1 2">
    <name type="scientific">Deinococcus proteolyticus (strain ATCC 35074 / DSM 20540 / JCM 6276 / NBRC 101906 / NCIMB 13154 / VKM Ac-1939 / CCM 2703 / MRP)</name>
    <dbReference type="NCBI Taxonomy" id="693977"/>
    <lineage>
        <taxon>Bacteria</taxon>
        <taxon>Thermotogati</taxon>
        <taxon>Deinococcota</taxon>
        <taxon>Deinococci</taxon>
        <taxon>Deinococcales</taxon>
        <taxon>Deinococcaceae</taxon>
        <taxon>Deinococcus</taxon>
    </lineage>
</organism>
<evidence type="ECO:0000313" key="2">
    <source>
        <dbReference type="Proteomes" id="UP000007718"/>
    </source>
</evidence>
<dbReference type="HOGENOM" id="CLU_2568182_0_0_0"/>
<dbReference type="Proteomes" id="UP000007718">
    <property type="component" value="Chromosome"/>
</dbReference>
<gene>
    <name evidence="1" type="ordered locus">Deipr_0092</name>
</gene>
<reference evidence="1 2" key="2">
    <citation type="journal article" date="2012" name="Stand. Genomic Sci.">
        <title>Complete genome sequence of the orange-red pigmented, radioresistant Deinococcus proteolyticus type strain (MRP(T)).</title>
        <authorList>
            <person name="Copeland A."/>
            <person name="Zeytun A."/>
            <person name="Yassawong M."/>
            <person name="Nolan M."/>
            <person name="Lucas S."/>
            <person name="Hammon N."/>
            <person name="Deshpande S."/>
            <person name="Cheng J.F."/>
            <person name="Han C."/>
            <person name="Tapia R."/>
            <person name="Goodwin L.A."/>
            <person name="Pitluck S."/>
            <person name="Mavromatis K."/>
            <person name="Liolios K."/>
            <person name="Pagani I."/>
            <person name="Ivanova N."/>
            <person name="Mikhailova N."/>
            <person name="Pati A."/>
            <person name="Chen A."/>
            <person name="Palaniappan K."/>
            <person name="Land M."/>
            <person name="Hauser L."/>
            <person name="Jeffries C.D."/>
            <person name="Brambilla E.M."/>
            <person name="Rohde M."/>
            <person name="Sikorski J."/>
            <person name="Pukall R."/>
            <person name="Goker M."/>
            <person name="Detter J.C."/>
            <person name="Woyke T."/>
            <person name="Bristow J."/>
            <person name="Eisen J.A."/>
            <person name="Markowitz V."/>
            <person name="Hugenholtz P."/>
            <person name="Kyrpides N.C."/>
            <person name="Klenk H.P."/>
            <person name="Lapidus A."/>
        </authorList>
    </citation>
    <scope>NUCLEOTIDE SEQUENCE [LARGE SCALE GENOMIC DNA]</scope>
    <source>
        <strain evidence="2">ATCC 35074 / DSM 20540 / JCM 6276 / NBRC 101906 / NCIMB 13154 / VKM Ac-1939 / CCM 2703 / MRP</strain>
    </source>
</reference>
<dbReference type="KEGG" id="dpt:Deipr_0092"/>
<dbReference type="RefSeq" id="WP_013613876.1">
    <property type="nucleotide sequence ID" value="NC_015161.1"/>
</dbReference>
<name>F0RNN4_DEIPM</name>
<proteinExistence type="predicted"/>
<dbReference type="AlphaFoldDB" id="F0RNN4"/>
<dbReference type="OrthoDB" id="72104at2"/>
<evidence type="ECO:0000313" key="1">
    <source>
        <dbReference type="EMBL" id="ADY25267.1"/>
    </source>
</evidence>
<sequence length="81" mass="8924">MKALTVMADSLRAGYIHPTHVLNTLIELENAGGTAALREFEAHLTSGRQALTERGHPHARLAEAWLQATRFYLQESQRGAA</sequence>
<keyword evidence="2" id="KW-1185">Reference proteome</keyword>
<reference evidence="2" key="1">
    <citation type="submission" date="2011-02" db="EMBL/GenBank/DDBJ databases">
        <title>The complete sequence of chromosome of Deinococcus proteolyticus DSM 20540.</title>
        <authorList>
            <consortium name="US DOE Joint Genome Institute (JGI-PGF)"/>
            <person name="Lucas S."/>
            <person name="Copeland A."/>
            <person name="Lapidus A."/>
            <person name="Bruce D."/>
            <person name="Goodwin L."/>
            <person name="Pitluck S."/>
            <person name="Kyrpides N."/>
            <person name="Mavromatis K."/>
            <person name="Pagani I."/>
            <person name="Ivanova N."/>
            <person name="Ovchinnikova G."/>
            <person name="Zeytun A."/>
            <person name="Detter J.C."/>
            <person name="Han C."/>
            <person name="Land M."/>
            <person name="Hauser L."/>
            <person name="Markowitz V."/>
            <person name="Cheng J.-F."/>
            <person name="Hugenholtz P."/>
            <person name="Woyke T."/>
            <person name="Wu D."/>
            <person name="Pukall R."/>
            <person name="Steenblock K."/>
            <person name="Brambilla E."/>
            <person name="Klenk H.-P."/>
            <person name="Eisen J.A."/>
        </authorList>
    </citation>
    <scope>NUCLEOTIDE SEQUENCE [LARGE SCALE GENOMIC DNA]</scope>
    <source>
        <strain evidence="2">ATCC 35074 / DSM 20540 / JCM 6276 / NBRC 101906 / NCIMB 13154 / VKM Ac-1939 / CCM 2703 / MRP</strain>
    </source>
</reference>